<dbReference type="EMBL" id="JRES01000322">
    <property type="protein sequence ID" value="KNC32288.1"/>
    <property type="molecule type" value="Genomic_DNA"/>
</dbReference>
<accession>A0A0L0CIQ2</accession>
<dbReference type="STRING" id="7375.A0A0L0CIQ2"/>
<dbReference type="PANTHER" id="PTHR10454">
    <property type="entry name" value="CASPASE"/>
    <property type="match status" value="1"/>
</dbReference>
<feature type="domain" description="Caspase family p20" evidence="5">
    <location>
        <begin position="402"/>
        <end position="525"/>
    </location>
</feature>
<dbReference type="Proteomes" id="UP000037069">
    <property type="component" value="Unassembled WGS sequence"/>
</dbReference>
<dbReference type="InterPro" id="IPR015917">
    <property type="entry name" value="Pept_C14A"/>
</dbReference>
<comment type="similarity">
    <text evidence="1 2">Belongs to the peptidase C14A family.</text>
</comment>
<evidence type="ECO:0000256" key="3">
    <source>
        <dbReference type="SAM" id="MobiDB-lite"/>
    </source>
</evidence>
<dbReference type="PROSITE" id="PS50207">
    <property type="entry name" value="CASPASE_P10"/>
    <property type="match status" value="1"/>
</dbReference>
<feature type="compositionally biased region" description="Low complexity" evidence="3">
    <location>
        <begin position="364"/>
        <end position="381"/>
    </location>
</feature>
<dbReference type="GO" id="GO:0006508">
    <property type="term" value="P:proteolysis"/>
    <property type="evidence" value="ECO:0007669"/>
    <property type="project" value="InterPro"/>
</dbReference>
<evidence type="ECO:0000256" key="1">
    <source>
        <dbReference type="ARBA" id="ARBA00010134"/>
    </source>
</evidence>
<feature type="compositionally biased region" description="Low complexity" evidence="3">
    <location>
        <begin position="32"/>
        <end position="53"/>
    </location>
</feature>
<feature type="compositionally biased region" description="Polar residues" evidence="3">
    <location>
        <begin position="178"/>
        <end position="196"/>
    </location>
</feature>
<comment type="caution">
    <text evidence="6">The sequence shown here is derived from an EMBL/GenBank/DDBJ whole genome shotgun (WGS) entry which is preliminary data.</text>
</comment>
<dbReference type="GO" id="GO:0004197">
    <property type="term" value="F:cysteine-type endopeptidase activity"/>
    <property type="evidence" value="ECO:0007669"/>
    <property type="project" value="InterPro"/>
</dbReference>
<feature type="region of interest" description="Disordered" evidence="3">
    <location>
        <begin position="163"/>
        <end position="196"/>
    </location>
</feature>
<dbReference type="GO" id="GO:0006915">
    <property type="term" value="P:apoptotic process"/>
    <property type="evidence" value="ECO:0007669"/>
    <property type="project" value="TreeGrafter"/>
</dbReference>
<evidence type="ECO:0000313" key="7">
    <source>
        <dbReference type="Proteomes" id="UP000037069"/>
    </source>
</evidence>
<dbReference type="PANTHER" id="PTHR10454:SF232">
    <property type="entry name" value="AT03047P-RELATED"/>
    <property type="match status" value="1"/>
</dbReference>
<dbReference type="InterPro" id="IPR011600">
    <property type="entry name" value="Pept_C14_caspase"/>
</dbReference>
<dbReference type="OMA" id="FMSTRQT"/>
<dbReference type="PROSITE" id="PS50208">
    <property type="entry name" value="CASPASE_P20"/>
    <property type="match status" value="1"/>
</dbReference>
<dbReference type="SMART" id="SM00115">
    <property type="entry name" value="CASc"/>
    <property type="match status" value="1"/>
</dbReference>
<dbReference type="OrthoDB" id="6114029at2759"/>
<feature type="region of interest" description="Disordered" evidence="3">
    <location>
        <begin position="1"/>
        <end position="56"/>
    </location>
</feature>
<proteinExistence type="inferred from homology"/>
<evidence type="ECO:0000259" key="4">
    <source>
        <dbReference type="PROSITE" id="PS50207"/>
    </source>
</evidence>
<evidence type="ECO:0000259" key="5">
    <source>
        <dbReference type="PROSITE" id="PS50208"/>
    </source>
</evidence>
<dbReference type="PRINTS" id="PR00376">
    <property type="entry name" value="IL1BCENZYME"/>
</dbReference>
<keyword evidence="7" id="KW-1185">Reference proteome</keyword>
<organism evidence="6 7">
    <name type="scientific">Lucilia cuprina</name>
    <name type="common">Green bottle fly</name>
    <name type="synonym">Australian sheep blowfly</name>
    <dbReference type="NCBI Taxonomy" id="7375"/>
    <lineage>
        <taxon>Eukaryota</taxon>
        <taxon>Metazoa</taxon>
        <taxon>Ecdysozoa</taxon>
        <taxon>Arthropoda</taxon>
        <taxon>Hexapoda</taxon>
        <taxon>Insecta</taxon>
        <taxon>Pterygota</taxon>
        <taxon>Neoptera</taxon>
        <taxon>Endopterygota</taxon>
        <taxon>Diptera</taxon>
        <taxon>Brachycera</taxon>
        <taxon>Muscomorpha</taxon>
        <taxon>Oestroidea</taxon>
        <taxon>Calliphoridae</taxon>
        <taxon>Luciliinae</taxon>
        <taxon>Lucilia</taxon>
    </lineage>
</organism>
<feature type="region of interest" description="Disordered" evidence="3">
    <location>
        <begin position="106"/>
        <end position="147"/>
    </location>
</feature>
<evidence type="ECO:0000256" key="2">
    <source>
        <dbReference type="RuleBase" id="RU003971"/>
    </source>
</evidence>
<dbReference type="Pfam" id="PF00656">
    <property type="entry name" value="Peptidase_C14"/>
    <property type="match status" value="1"/>
</dbReference>
<dbReference type="InterPro" id="IPR001309">
    <property type="entry name" value="Pept_C14_p20"/>
</dbReference>
<dbReference type="InterPro" id="IPR002138">
    <property type="entry name" value="Pept_C14_p10"/>
</dbReference>
<evidence type="ECO:0000313" key="6">
    <source>
        <dbReference type="EMBL" id="KNC32288.1"/>
    </source>
</evidence>
<feature type="compositionally biased region" description="Low complexity" evidence="3">
    <location>
        <begin position="300"/>
        <end position="335"/>
    </location>
</feature>
<protein>
    <recommendedName>
        <fullName evidence="8">Caspase family p20 domain-containing protein</fullName>
    </recommendedName>
</protein>
<dbReference type="InterPro" id="IPR029030">
    <property type="entry name" value="Caspase-like_dom_sf"/>
</dbReference>
<feature type="compositionally biased region" description="Polar residues" evidence="3">
    <location>
        <begin position="129"/>
        <end position="147"/>
    </location>
</feature>
<dbReference type="GO" id="GO:0043525">
    <property type="term" value="P:positive regulation of neuron apoptotic process"/>
    <property type="evidence" value="ECO:0007669"/>
    <property type="project" value="TreeGrafter"/>
</dbReference>
<evidence type="ECO:0008006" key="8">
    <source>
        <dbReference type="Google" id="ProtNLM"/>
    </source>
</evidence>
<name>A0A0L0CIQ2_LUCCU</name>
<feature type="region of interest" description="Disordered" evidence="3">
    <location>
        <begin position="364"/>
        <end position="384"/>
    </location>
</feature>
<feature type="region of interest" description="Disordered" evidence="3">
    <location>
        <begin position="295"/>
        <end position="335"/>
    </location>
</feature>
<dbReference type="Gene3D" id="3.40.50.1460">
    <property type="match status" value="1"/>
</dbReference>
<dbReference type="GO" id="GO:0005737">
    <property type="term" value="C:cytoplasm"/>
    <property type="evidence" value="ECO:0007669"/>
    <property type="project" value="TreeGrafter"/>
</dbReference>
<dbReference type="AlphaFoldDB" id="A0A0L0CIQ2"/>
<reference evidence="6 7" key="1">
    <citation type="journal article" date="2015" name="Nat. Commun.">
        <title>Lucilia cuprina genome unlocks parasitic fly biology to underpin future interventions.</title>
        <authorList>
            <person name="Anstead C.A."/>
            <person name="Korhonen P.K."/>
            <person name="Young N.D."/>
            <person name="Hall R.S."/>
            <person name="Jex A.R."/>
            <person name="Murali S.C."/>
            <person name="Hughes D.S."/>
            <person name="Lee S.F."/>
            <person name="Perry T."/>
            <person name="Stroehlein A.J."/>
            <person name="Ansell B.R."/>
            <person name="Breugelmans B."/>
            <person name="Hofmann A."/>
            <person name="Qu J."/>
            <person name="Dugan S."/>
            <person name="Lee S.L."/>
            <person name="Chao H."/>
            <person name="Dinh H."/>
            <person name="Han Y."/>
            <person name="Doddapaneni H.V."/>
            <person name="Worley K.C."/>
            <person name="Muzny D.M."/>
            <person name="Ioannidis P."/>
            <person name="Waterhouse R.M."/>
            <person name="Zdobnov E.M."/>
            <person name="James P.J."/>
            <person name="Bagnall N.H."/>
            <person name="Kotze A.C."/>
            <person name="Gibbs R.A."/>
            <person name="Richards S."/>
            <person name="Batterham P."/>
            <person name="Gasser R.B."/>
        </authorList>
    </citation>
    <scope>NUCLEOTIDE SEQUENCE [LARGE SCALE GENOMIC DNA]</scope>
    <source>
        <strain evidence="6 7">LS</strain>
        <tissue evidence="6">Full body</tissue>
    </source>
</reference>
<dbReference type="InterPro" id="IPR002398">
    <property type="entry name" value="Pept_C14"/>
</dbReference>
<dbReference type="SUPFAM" id="SSF52129">
    <property type="entry name" value="Caspase-like"/>
    <property type="match status" value="1"/>
</dbReference>
<feature type="domain" description="Caspase family p10" evidence="4">
    <location>
        <begin position="546"/>
        <end position="620"/>
    </location>
</feature>
<sequence length="626" mass="69357">MKWFKSSKKEEEEEENNARALVRQDPRTNVKTTTAQSETTNTTTQNSTIFNNNKNTVTYQSTKQTVTSRQTARITEITSRRTPTPEEIEEMMRLLHLNKKPETKTFTTTTTTSSVPVRRNRPGNLPALPSSQRNSQNGISPKSATKFKNTVSPVSRLIFNYESSSQGAGGSAGDASSKTPKTPTIVKTSSTTVTEKNGRTITQRVEEHRIKFDAKNFKLSTPNSPLTKNFTGAEDSYKFDARPMLPALPAPSRLSSSSIGSNNSSTSSIFNKTTISKPTSTYATTYTSPYKQRELNRVPNTTTTFSSSTKPSLTTKTSTTTSTKPNTSSSSLFTNTTTKPNSIFSLSTPKTTATTYTSSISKPTPLFTSSSTTRTPTTTASLKNSTPTLVVSGKTITTPLSKPGYAYIFNNVIFDNPNNEERVGSAEDVKALVQTFEYFKMKTTVIENAKVDKIRKTVEKIQTKDFKENACLVIVILSHGTRHEEIAAKDGHYSIDDHILFPILRNPTLNDKPKLFFIQACKGSMETNGYYTDAVPFSSPHGSANEILKCYSTFEGFVSYRTEKGSMFIQALCQNLKLFGSTKNIKDIMELVTQIVKQQSQNKQIPAYTSTLTKPFIFGDYVKWTK</sequence>
<gene>
    <name evidence="6" type="ORF">FF38_09725</name>
</gene>